<evidence type="ECO:0000313" key="3">
    <source>
        <dbReference type="EMBL" id="KAJ8736987.1"/>
    </source>
</evidence>
<dbReference type="InterPro" id="IPR031961">
    <property type="entry name" value="DUF4780"/>
</dbReference>
<feature type="compositionally biased region" description="Pro residues" evidence="1">
    <location>
        <begin position="96"/>
        <end position="105"/>
    </location>
</feature>
<dbReference type="Pfam" id="PF16012">
    <property type="entry name" value="DUF4780"/>
    <property type="match status" value="1"/>
</dbReference>
<gene>
    <name evidence="3" type="ORF">PYW07_000258</name>
</gene>
<name>A0AAD7Z2M8_MYTSE</name>
<keyword evidence="4" id="KW-1185">Reference proteome</keyword>
<feature type="region of interest" description="Disordered" evidence="1">
    <location>
        <begin position="1"/>
        <end position="282"/>
    </location>
</feature>
<feature type="compositionally biased region" description="Low complexity" evidence="1">
    <location>
        <begin position="230"/>
        <end position="243"/>
    </location>
</feature>
<dbReference type="Proteomes" id="UP001231518">
    <property type="component" value="Chromosome 1"/>
</dbReference>
<feature type="compositionally biased region" description="Polar residues" evidence="1">
    <location>
        <begin position="67"/>
        <end position="76"/>
    </location>
</feature>
<dbReference type="AlphaFoldDB" id="A0AAD7Z2M8"/>
<reference evidence="3" key="1">
    <citation type="submission" date="2023-03" db="EMBL/GenBank/DDBJ databases">
        <title>Chromosome-level genomes of two armyworms, Mythimna separata and Mythimna loreyi, provide insights into the biosynthesis and reception of sex pheromones.</title>
        <authorList>
            <person name="Zhao H."/>
        </authorList>
    </citation>
    <scope>NUCLEOTIDE SEQUENCE</scope>
    <source>
        <strain evidence="3">BeijingLab</strain>
        <tissue evidence="3">Pupa</tissue>
    </source>
</reference>
<accession>A0AAD7Z2M8</accession>
<comment type="caution">
    <text evidence="3">The sequence shown here is derived from an EMBL/GenBank/DDBJ whole genome shotgun (WGS) entry which is preliminary data.</text>
</comment>
<organism evidence="3 4">
    <name type="scientific">Mythimna separata</name>
    <name type="common">Oriental armyworm</name>
    <name type="synonym">Pseudaletia separata</name>
    <dbReference type="NCBI Taxonomy" id="271217"/>
    <lineage>
        <taxon>Eukaryota</taxon>
        <taxon>Metazoa</taxon>
        <taxon>Ecdysozoa</taxon>
        <taxon>Arthropoda</taxon>
        <taxon>Hexapoda</taxon>
        <taxon>Insecta</taxon>
        <taxon>Pterygota</taxon>
        <taxon>Neoptera</taxon>
        <taxon>Endopterygota</taxon>
        <taxon>Lepidoptera</taxon>
        <taxon>Glossata</taxon>
        <taxon>Ditrysia</taxon>
        <taxon>Noctuoidea</taxon>
        <taxon>Noctuidae</taxon>
        <taxon>Noctuinae</taxon>
        <taxon>Hadenini</taxon>
        <taxon>Mythimna</taxon>
    </lineage>
</organism>
<feature type="domain" description="DUF4780" evidence="2">
    <location>
        <begin position="287"/>
        <end position="459"/>
    </location>
</feature>
<feature type="compositionally biased region" description="Low complexity" evidence="1">
    <location>
        <begin position="38"/>
        <end position="50"/>
    </location>
</feature>
<evidence type="ECO:0000256" key="1">
    <source>
        <dbReference type="SAM" id="MobiDB-lite"/>
    </source>
</evidence>
<feature type="compositionally biased region" description="Basic and acidic residues" evidence="1">
    <location>
        <begin position="268"/>
        <end position="277"/>
    </location>
</feature>
<sequence>MDSSRPSFSKGVEPVTTGKAPKRGACTSLAPRDPVTNVAGSSAGAGLAVAKTTAKTNSKSLKIRRSTALQGTSTDPSHAKATTPATINPTVGDCPPKLPPPPVDPQPATSRAAVSGDSEMVSSSEDVISSWQVQKRKGKGKKPTPQAQRPCFDPSGSTAPSSQGKRRARPTRKERRQERRRGGNFKAPQHKQAAGTKSAVGMPRFSAGKRSQTVAGTSRSPSDQPSASIAGPATSATTTQPPAGDAQVAAKRALNETMSPRGERKRPRLDQSRREASRSYAQAASDSLSVAVTCDRTGTISQEVADQVLGAITTRIITESCSMKKGTPGPMFDGKPRYAGGVLKLWCSNDHTLAWLKEIVSEQSLSASAPLVVRRQSELQKRVRCGIAIPDDLGLFKDSQNIGRALSYQNPWVDVSRWVQLHADKQDKCWFFILGIPEDQIPTLMGADRRLCLGAGRVYVKFQGPNGRFVDVPRGWDQATGQLQHAGGNPPIISNPAAPVADTAVTVEPAATAVVVDAVPPSGEEPDDITLSPASNLEDGAFDEGDLFAGLRLWGDEEGEAIKDDDPSAKP</sequence>
<evidence type="ECO:0000313" key="4">
    <source>
        <dbReference type="Proteomes" id="UP001231518"/>
    </source>
</evidence>
<feature type="compositionally biased region" description="Basic residues" evidence="1">
    <location>
        <begin position="164"/>
        <end position="174"/>
    </location>
</feature>
<evidence type="ECO:0000259" key="2">
    <source>
        <dbReference type="Pfam" id="PF16012"/>
    </source>
</evidence>
<dbReference type="EMBL" id="JARGEI010000001">
    <property type="protein sequence ID" value="KAJ8736987.1"/>
    <property type="molecule type" value="Genomic_DNA"/>
</dbReference>
<proteinExistence type="predicted"/>
<protein>
    <recommendedName>
        <fullName evidence="2">DUF4780 domain-containing protein</fullName>
    </recommendedName>
</protein>
<feature type="compositionally biased region" description="Polar residues" evidence="1">
    <location>
        <begin position="209"/>
        <end position="227"/>
    </location>
</feature>
<feature type="compositionally biased region" description="Polar residues" evidence="1">
    <location>
        <begin position="120"/>
        <end position="133"/>
    </location>
</feature>